<feature type="compositionally biased region" description="Polar residues" evidence="1">
    <location>
        <begin position="445"/>
        <end position="455"/>
    </location>
</feature>
<feature type="region of interest" description="Disordered" evidence="1">
    <location>
        <begin position="317"/>
        <end position="563"/>
    </location>
</feature>
<keyword evidence="3" id="KW-1185">Reference proteome</keyword>
<gene>
    <name evidence="2" type="ORF">OHK93_006609</name>
</gene>
<proteinExistence type="predicted"/>
<feature type="compositionally biased region" description="Basic and acidic residues" evidence="1">
    <location>
        <begin position="507"/>
        <end position="524"/>
    </location>
</feature>
<evidence type="ECO:0000313" key="3">
    <source>
        <dbReference type="Proteomes" id="UP001161017"/>
    </source>
</evidence>
<feature type="compositionally biased region" description="Polar residues" evidence="1">
    <location>
        <begin position="334"/>
        <end position="376"/>
    </location>
</feature>
<reference evidence="2" key="1">
    <citation type="journal article" date="2023" name="Genome Biol. Evol.">
        <title>First Whole Genome Sequence and Flow Cytometry Genome Size Data for the Lichen-Forming Fungus Ramalina farinacea (Ascomycota).</title>
        <authorList>
            <person name="Llewellyn T."/>
            <person name="Mian S."/>
            <person name="Hill R."/>
            <person name="Leitch I.J."/>
            <person name="Gaya E."/>
        </authorList>
    </citation>
    <scope>NUCLEOTIDE SEQUENCE</scope>
    <source>
        <strain evidence="2">LIQ254RAFAR</strain>
    </source>
</reference>
<feature type="region of interest" description="Disordered" evidence="1">
    <location>
        <begin position="576"/>
        <end position="598"/>
    </location>
</feature>
<evidence type="ECO:0000313" key="2">
    <source>
        <dbReference type="EMBL" id="MDI1487340.1"/>
    </source>
</evidence>
<feature type="compositionally biased region" description="Basic and acidic residues" evidence="1">
    <location>
        <begin position="534"/>
        <end position="550"/>
    </location>
</feature>
<dbReference type="Proteomes" id="UP001161017">
    <property type="component" value="Unassembled WGS sequence"/>
</dbReference>
<sequence>MTTYGKRKKPLKSTFAVFRDDDEAATSNEKLSHAPRFGRRKNRSSPHQYQTRHDDDSLDELAAAALLKEIPQKPIGHSSLREGSSAHSVPRPASTIDLGVRDGLDKSLPPTPKPSRASVDHDHSKRQPLVAKTTNPKVKAKDWAQSRSAFGEDVQKSMTATGSSLEPVTPVKPKRNDPVALNRKIGKLLQQAAAQEAESRRTEAIYDHEVAKPSPRQRAKKALMKATQAFKHKLSSGSNDNRRPDVIMAHYHAGGSDYVLVPHDESTDDILDKRFSRRKAEGVNLSNPKIQALTGDGTVPRKPLTIYETMRSRTLTSSFLEDDQSADEMHTDSEANTQKCSNRGVQFDSSGHNTRGTASQETSLDSRQSLLNSKISGHQEYAPTRSFVDTTGLSSSPDASSTPAGRLHNRDGRDHDDDRKLPQTYPRHELTVEGPSDEEPWHTPLSLSRFSADRNQSAKKRESLYDPPSPTLPLSKKAKMVSRMPADEAGNVTDAMSGLDTQGDPEPSSKKDPGGTRKTEAGKADRRKGLRIFDVAKGKETEAVEGDKALKQSHPRALMGKKSAFSRPASGLFCFDSRPGNGKFSKLEQDEMDADELS</sequence>
<accession>A0AA43QN58</accession>
<dbReference type="AlphaFoldDB" id="A0AA43QN58"/>
<comment type="caution">
    <text evidence="2">The sequence shown here is derived from an EMBL/GenBank/DDBJ whole genome shotgun (WGS) entry which is preliminary data.</text>
</comment>
<evidence type="ECO:0000256" key="1">
    <source>
        <dbReference type="SAM" id="MobiDB-lite"/>
    </source>
</evidence>
<feature type="compositionally biased region" description="Polar residues" evidence="1">
    <location>
        <begin position="156"/>
        <end position="166"/>
    </location>
</feature>
<feature type="compositionally biased region" description="Polar residues" evidence="1">
    <location>
        <begin position="387"/>
        <end position="403"/>
    </location>
</feature>
<protein>
    <submittedName>
        <fullName evidence="2">Uncharacterized protein</fullName>
    </submittedName>
</protein>
<feature type="compositionally biased region" description="Basic and acidic residues" evidence="1">
    <location>
        <begin position="408"/>
        <end position="431"/>
    </location>
</feature>
<feature type="region of interest" description="Disordered" evidence="1">
    <location>
        <begin position="19"/>
        <end position="178"/>
    </location>
</feature>
<organism evidence="2 3">
    <name type="scientific">Ramalina farinacea</name>
    <dbReference type="NCBI Taxonomy" id="258253"/>
    <lineage>
        <taxon>Eukaryota</taxon>
        <taxon>Fungi</taxon>
        <taxon>Dikarya</taxon>
        <taxon>Ascomycota</taxon>
        <taxon>Pezizomycotina</taxon>
        <taxon>Lecanoromycetes</taxon>
        <taxon>OSLEUM clade</taxon>
        <taxon>Lecanoromycetidae</taxon>
        <taxon>Lecanorales</taxon>
        <taxon>Lecanorineae</taxon>
        <taxon>Ramalinaceae</taxon>
        <taxon>Ramalina</taxon>
    </lineage>
</organism>
<dbReference type="EMBL" id="JAPUFD010000005">
    <property type="protein sequence ID" value="MDI1487340.1"/>
    <property type="molecule type" value="Genomic_DNA"/>
</dbReference>
<name>A0AA43QN58_9LECA</name>